<comment type="caution">
    <text evidence="4">The sequence shown here is derived from an EMBL/GenBank/DDBJ whole genome shotgun (WGS) entry which is preliminary data.</text>
</comment>
<keyword evidence="3" id="KW-1133">Transmembrane helix</keyword>
<keyword evidence="3" id="KW-0472">Membrane</keyword>
<protein>
    <submittedName>
        <fullName evidence="4">Uncharacterized protein</fullName>
    </submittedName>
</protein>
<feature type="region of interest" description="Disordered" evidence="2">
    <location>
        <begin position="31"/>
        <end position="70"/>
    </location>
</feature>
<name>A0A9X4AM56_9BACI</name>
<keyword evidence="3" id="KW-0812">Transmembrane</keyword>
<proteinExistence type="predicted"/>
<evidence type="ECO:0000313" key="5">
    <source>
        <dbReference type="Proteomes" id="UP001145050"/>
    </source>
</evidence>
<reference evidence="4" key="1">
    <citation type="submission" date="2022-06" db="EMBL/GenBank/DDBJ databases">
        <title>Aquibacillus sp. a new bacterium isolated from soil saline samples.</title>
        <authorList>
            <person name="Galisteo C."/>
            <person name="De La Haba R."/>
            <person name="Sanchez-Porro C."/>
            <person name="Ventosa A."/>
        </authorList>
    </citation>
    <scope>NUCLEOTIDE SEQUENCE</scope>
    <source>
        <strain evidence="4">3ASR75-11</strain>
    </source>
</reference>
<keyword evidence="1" id="KW-0175">Coiled coil</keyword>
<dbReference type="EMBL" id="JAMQKB010000009">
    <property type="protein sequence ID" value="MDC3424931.1"/>
    <property type="molecule type" value="Genomic_DNA"/>
</dbReference>
<evidence type="ECO:0000256" key="1">
    <source>
        <dbReference type="SAM" id="Coils"/>
    </source>
</evidence>
<organism evidence="4 5">
    <name type="scientific">Terrihalobacillus insolitus</name>
    <dbReference type="NCBI Taxonomy" id="2950438"/>
    <lineage>
        <taxon>Bacteria</taxon>
        <taxon>Bacillati</taxon>
        <taxon>Bacillota</taxon>
        <taxon>Bacilli</taxon>
        <taxon>Bacillales</taxon>
        <taxon>Bacillaceae</taxon>
        <taxon>Terrihalobacillus</taxon>
    </lineage>
</organism>
<evidence type="ECO:0000256" key="2">
    <source>
        <dbReference type="SAM" id="MobiDB-lite"/>
    </source>
</evidence>
<feature type="transmembrane region" description="Helical" evidence="3">
    <location>
        <begin position="6"/>
        <end position="26"/>
    </location>
</feature>
<gene>
    <name evidence="4" type="ORF">NC797_10455</name>
</gene>
<dbReference type="RefSeq" id="WP_272436737.1">
    <property type="nucleotide sequence ID" value="NZ_JAMQKB010000009.1"/>
</dbReference>
<feature type="compositionally biased region" description="Basic and acidic residues" evidence="2">
    <location>
        <begin position="31"/>
        <end position="44"/>
    </location>
</feature>
<keyword evidence="5" id="KW-1185">Reference proteome</keyword>
<feature type="coiled-coil region" evidence="1">
    <location>
        <begin position="79"/>
        <end position="106"/>
    </location>
</feature>
<sequence>MDQLIEWIFGNIFIVVALVAGLLSLLQKANEKNQRQHKRPDRDPMPSPTPSGEIYRQPNSPEEMIPPHHNMATNEKEDVDSMETVYEQTQAQLGKVENRSRNTENANSHIALSGIHDGILHDSKAKNKKNLNVKNRPTRLRLDRHLDRNGLAESVIMAEVLGAPRARNPYRANRQVKNS</sequence>
<dbReference type="Proteomes" id="UP001145050">
    <property type="component" value="Unassembled WGS sequence"/>
</dbReference>
<dbReference type="AlphaFoldDB" id="A0A9X4AM56"/>
<evidence type="ECO:0000313" key="4">
    <source>
        <dbReference type="EMBL" id="MDC3424931.1"/>
    </source>
</evidence>
<accession>A0A9X4AM56</accession>
<evidence type="ECO:0000256" key="3">
    <source>
        <dbReference type="SAM" id="Phobius"/>
    </source>
</evidence>